<dbReference type="SMART" id="SM00355">
    <property type="entry name" value="ZnF_C2H2"/>
    <property type="match status" value="2"/>
</dbReference>
<protein>
    <submittedName>
        <fullName evidence="5">Serine/threonine-protein kinase TNNI3K</fullName>
    </submittedName>
</protein>
<feature type="compositionally biased region" description="Basic and acidic residues" evidence="3">
    <location>
        <begin position="830"/>
        <end position="854"/>
    </location>
</feature>
<keyword evidence="2" id="KW-0863">Zinc-finger</keyword>
<evidence type="ECO:0000256" key="2">
    <source>
        <dbReference type="PROSITE-ProRule" id="PRU00042"/>
    </source>
</evidence>
<evidence type="ECO:0000256" key="3">
    <source>
        <dbReference type="SAM" id="MobiDB-lite"/>
    </source>
</evidence>
<keyword evidence="6" id="KW-1185">Reference proteome</keyword>
<dbReference type="PROSITE" id="PS50088">
    <property type="entry name" value="ANK_REPEAT"/>
    <property type="match status" value="3"/>
</dbReference>
<evidence type="ECO:0000259" key="4">
    <source>
        <dbReference type="PROSITE" id="PS50157"/>
    </source>
</evidence>
<dbReference type="PROSITE" id="PS50297">
    <property type="entry name" value="ANK_REP_REGION"/>
    <property type="match status" value="2"/>
</dbReference>
<feature type="compositionally biased region" description="Polar residues" evidence="3">
    <location>
        <begin position="263"/>
        <end position="274"/>
    </location>
</feature>
<keyword evidence="2" id="KW-0862">Zinc</keyword>
<keyword evidence="5" id="KW-0418">Kinase</keyword>
<keyword evidence="2" id="KW-0479">Metal-binding</keyword>
<dbReference type="PROSITE" id="PS50157">
    <property type="entry name" value="ZINC_FINGER_C2H2_2"/>
    <property type="match status" value="1"/>
</dbReference>
<dbReference type="GO" id="GO:0016301">
    <property type="term" value="F:kinase activity"/>
    <property type="evidence" value="ECO:0007669"/>
    <property type="project" value="UniProtKB-KW"/>
</dbReference>
<dbReference type="Gene3D" id="1.25.40.20">
    <property type="entry name" value="Ankyrin repeat-containing domain"/>
    <property type="match status" value="1"/>
</dbReference>
<feature type="repeat" description="ANK" evidence="1">
    <location>
        <begin position="656"/>
        <end position="685"/>
    </location>
</feature>
<keyword evidence="5" id="KW-0808">Transferase</keyword>
<dbReference type="InterPro" id="IPR058925">
    <property type="entry name" value="zf-C2H2_AcuF"/>
</dbReference>
<evidence type="ECO:0000313" key="5">
    <source>
        <dbReference type="EMBL" id="KAK5999133.1"/>
    </source>
</evidence>
<keyword evidence="1" id="KW-0040">ANK repeat</keyword>
<feature type="region of interest" description="Disordered" evidence="3">
    <location>
        <begin position="128"/>
        <end position="159"/>
    </location>
</feature>
<dbReference type="SUPFAM" id="SSF48403">
    <property type="entry name" value="Ankyrin repeat"/>
    <property type="match status" value="1"/>
</dbReference>
<feature type="region of interest" description="Disordered" evidence="3">
    <location>
        <begin position="597"/>
        <end position="616"/>
    </location>
</feature>
<evidence type="ECO:0000256" key="1">
    <source>
        <dbReference type="PROSITE-ProRule" id="PRU00023"/>
    </source>
</evidence>
<dbReference type="Pfam" id="PF26082">
    <property type="entry name" value="zf-C2H2_AcuF"/>
    <property type="match status" value="1"/>
</dbReference>
<dbReference type="InterPro" id="IPR036770">
    <property type="entry name" value="Ankyrin_rpt-contain_sf"/>
</dbReference>
<dbReference type="SMART" id="SM00248">
    <property type="entry name" value="ANK"/>
    <property type="match status" value="6"/>
</dbReference>
<dbReference type="Proteomes" id="UP001338125">
    <property type="component" value="Unassembled WGS sequence"/>
</dbReference>
<feature type="domain" description="C2H2-type" evidence="4">
    <location>
        <begin position="416"/>
        <end position="444"/>
    </location>
</feature>
<feature type="repeat" description="ANK" evidence="1">
    <location>
        <begin position="686"/>
        <end position="718"/>
    </location>
</feature>
<accession>A0ABR0T3Y0</accession>
<name>A0ABR0T3Y0_9HYPO</name>
<feature type="region of interest" description="Disordered" evidence="3">
    <location>
        <begin position="251"/>
        <end position="274"/>
    </location>
</feature>
<dbReference type="PANTHER" id="PTHR35391:SF7">
    <property type="entry name" value="C2H2-TYPE DOMAIN-CONTAINING PROTEIN"/>
    <property type="match status" value="1"/>
</dbReference>
<dbReference type="Pfam" id="PF12796">
    <property type="entry name" value="Ank_2"/>
    <property type="match status" value="1"/>
</dbReference>
<comment type="caution">
    <text evidence="5">The sequence shown here is derived from an EMBL/GenBank/DDBJ whole genome shotgun (WGS) entry which is preliminary data.</text>
</comment>
<reference evidence="5 6" key="1">
    <citation type="submission" date="2024-01" db="EMBL/GenBank/DDBJ databases">
        <title>Complete genome of Cladobotryum mycophilum ATHUM6906.</title>
        <authorList>
            <person name="Christinaki A.C."/>
            <person name="Myridakis A.I."/>
            <person name="Kouvelis V.N."/>
        </authorList>
    </citation>
    <scope>NUCLEOTIDE SEQUENCE [LARGE SCALE GENOMIC DNA]</scope>
    <source>
        <strain evidence="5 6">ATHUM6906</strain>
    </source>
</reference>
<organism evidence="5 6">
    <name type="scientific">Cladobotryum mycophilum</name>
    <dbReference type="NCBI Taxonomy" id="491253"/>
    <lineage>
        <taxon>Eukaryota</taxon>
        <taxon>Fungi</taxon>
        <taxon>Dikarya</taxon>
        <taxon>Ascomycota</taxon>
        <taxon>Pezizomycotina</taxon>
        <taxon>Sordariomycetes</taxon>
        <taxon>Hypocreomycetidae</taxon>
        <taxon>Hypocreales</taxon>
        <taxon>Hypocreaceae</taxon>
        <taxon>Cladobotryum</taxon>
    </lineage>
</organism>
<sequence>MSSSKLLEKLLAEKKIFQIAKICRTSISSLFRAVKAGNASVEFQVSERNVQQLQERYDQWAGNLGVLKSPKSPSSLEHRLRDSPAVSDAILGILVDLNESAQAATDILTGKRNNRTARPLSDSDIDLTEYDISSSDSDTNTDSDTGSESSTPVSALPTNNRTEIQELMSAIKNGLDNLFRASIFIRKFAPKDKHQRASRVSAFDNRADIMYIKDRYPLVIKKNEALLMKLGEANARRRRYFTYRQSHNERLSRPDVEEGELNLSLNPEPSTNKPSELVAHEAEKSVLSGHTKPSRLAETEATKFINPHDHNQLSTFLNPEPAMSVVSFATSIVESSDASLSFPPMPAEAENNRAILCPYCYTVIDLKARNREKQWKKHILEDLEPYICTFPTCGLDTYTSQHVWFEHELLMHRFNWHCPICQNVFDSYDAFKQHITQQHTEEITSHQITATIEQSKRPINSISPDQCPFCDEKWASIETSEELGDQSLVVKLDQFQRHLAYHLQQVALFSLPRLSQDEDADSQGVGGVLDRDPMPSGYKWVRDDCGRGWSIISNKRATFIAFSFFLGRSQLHEPISTEPQPDAKRFYEQEHLSEEAASAPSAVLGGSPPEVAEDPNKAIGRRGELHKAALKNQPDRIRELLNSGANKDQRDEYLCTPLHLALYCGSDKAAALLIQAGADVNARNLRGITPLLVAADRSSKETVQMLLEMGAKTNVLTEEGSRTPLQAAIAEGKLDTVRVFVEKDIEASDKSIFFKNKFGDTPLHEVARYRDSSSSISVDILHELLRIAPDIDISVQNSNGETPLDIAYQQGNGKLIQALLAVETKDRESEVECEDSKLENTDLGKERKVSDKEQSAGPGDTAIGLSS</sequence>
<dbReference type="InterPro" id="IPR002110">
    <property type="entry name" value="Ankyrin_rpt"/>
</dbReference>
<feature type="region of interest" description="Disordered" evidence="3">
    <location>
        <begin position="830"/>
        <end position="867"/>
    </location>
</feature>
<dbReference type="PROSITE" id="PS00028">
    <property type="entry name" value="ZINC_FINGER_C2H2_1"/>
    <property type="match status" value="1"/>
</dbReference>
<evidence type="ECO:0000313" key="6">
    <source>
        <dbReference type="Proteomes" id="UP001338125"/>
    </source>
</evidence>
<dbReference type="Pfam" id="PF00023">
    <property type="entry name" value="Ank"/>
    <property type="match status" value="1"/>
</dbReference>
<dbReference type="PANTHER" id="PTHR35391">
    <property type="entry name" value="C2H2-TYPE DOMAIN-CONTAINING PROTEIN-RELATED"/>
    <property type="match status" value="1"/>
</dbReference>
<gene>
    <name evidence="5" type="ORF">PT974_01522</name>
</gene>
<dbReference type="EMBL" id="JAVFKD010000001">
    <property type="protein sequence ID" value="KAK5999133.1"/>
    <property type="molecule type" value="Genomic_DNA"/>
</dbReference>
<dbReference type="InterPro" id="IPR013087">
    <property type="entry name" value="Znf_C2H2_type"/>
</dbReference>
<feature type="compositionally biased region" description="Low complexity" evidence="3">
    <location>
        <begin position="133"/>
        <end position="151"/>
    </location>
</feature>
<feature type="repeat" description="ANK" evidence="1">
    <location>
        <begin position="620"/>
        <end position="652"/>
    </location>
</feature>
<proteinExistence type="predicted"/>